<dbReference type="InterPro" id="IPR004179">
    <property type="entry name" value="Sec63-dom"/>
</dbReference>
<evidence type="ECO:0000256" key="5">
    <source>
        <dbReference type="ARBA" id="ARBA00022927"/>
    </source>
</evidence>
<dbReference type="InterPro" id="IPR014756">
    <property type="entry name" value="Ig_E-set"/>
</dbReference>
<evidence type="ECO:0000256" key="2">
    <source>
        <dbReference type="ARBA" id="ARBA00022448"/>
    </source>
</evidence>
<gene>
    <name evidence="11" type="ORF">WICANDRAFT_101830</name>
</gene>
<evidence type="ECO:0000313" key="11">
    <source>
        <dbReference type="EMBL" id="ODQ57511.1"/>
    </source>
</evidence>
<dbReference type="GO" id="GO:0046967">
    <property type="term" value="P:cytosol to endoplasmic reticulum transport"/>
    <property type="evidence" value="ECO:0007669"/>
    <property type="project" value="EnsemblFungi"/>
</dbReference>
<feature type="domain" description="J" evidence="10">
    <location>
        <begin position="107"/>
        <end position="177"/>
    </location>
</feature>
<comment type="subcellular location">
    <subcellularLocation>
        <location evidence="1">Endoplasmic reticulum membrane</location>
        <topology evidence="1">Multi-pass membrane protein</topology>
    </subcellularLocation>
</comment>
<evidence type="ECO:0000256" key="3">
    <source>
        <dbReference type="ARBA" id="ARBA00022692"/>
    </source>
</evidence>
<dbReference type="PANTHER" id="PTHR24075">
    <property type="entry name" value="SEC63 DOMAIN-CONTAINING"/>
    <property type="match status" value="1"/>
</dbReference>
<proteinExistence type="predicted"/>
<dbReference type="SUPFAM" id="SSF81296">
    <property type="entry name" value="E set domains"/>
    <property type="match status" value="1"/>
</dbReference>
<dbReference type="GO" id="GO:0031204">
    <property type="term" value="P:post-translational protein targeting to membrane, translocation"/>
    <property type="evidence" value="ECO:0007669"/>
    <property type="project" value="EnsemblFungi"/>
</dbReference>
<dbReference type="Gene3D" id="1.10.287.110">
    <property type="entry name" value="DnaJ domain"/>
    <property type="match status" value="1"/>
</dbReference>
<dbReference type="SMART" id="SM00271">
    <property type="entry name" value="DnaJ"/>
    <property type="match status" value="1"/>
</dbReference>
<dbReference type="Pfam" id="PF00226">
    <property type="entry name" value="DnaJ"/>
    <property type="match status" value="1"/>
</dbReference>
<dbReference type="EMBL" id="KV454213">
    <property type="protein sequence ID" value="ODQ57511.1"/>
    <property type="molecule type" value="Genomic_DNA"/>
</dbReference>
<dbReference type="PANTHER" id="PTHR24075:SF0">
    <property type="entry name" value="TRANSLOCATION PROTEIN SEC63 HOMOLOG"/>
    <property type="match status" value="1"/>
</dbReference>
<dbReference type="GO" id="GO:0031207">
    <property type="term" value="C:Sec62/Sec63 complex"/>
    <property type="evidence" value="ECO:0007669"/>
    <property type="project" value="EnsemblFungi"/>
</dbReference>
<keyword evidence="7 9" id="KW-0472">Membrane</keyword>
<keyword evidence="5" id="KW-0653">Protein transport</keyword>
<evidence type="ECO:0000256" key="7">
    <source>
        <dbReference type="ARBA" id="ARBA00023136"/>
    </source>
</evidence>
<dbReference type="RefSeq" id="XP_019036718.1">
    <property type="nucleotide sequence ID" value="XM_019180334.1"/>
</dbReference>
<keyword evidence="6 9" id="KW-1133">Transmembrane helix</keyword>
<accession>A0A1E3NWG2</accession>
<evidence type="ECO:0000313" key="12">
    <source>
        <dbReference type="Proteomes" id="UP000094112"/>
    </source>
</evidence>
<dbReference type="FunFam" id="1.10.287.110:FF:000039">
    <property type="entry name" value="Protein translocation complex component (Npl1)"/>
    <property type="match status" value="1"/>
</dbReference>
<dbReference type="InterPro" id="IPR001623">
    <property type="entry name" value="DnaJ_domain"/>
</dbReference>
<dbReference type="CDD" id="cd06257">
    <property type="entry name" value="DnaJ"/>
    <property type="match status" value="1"/>
</dbReference>
<evidence type="ECO:0000256" key="6">
    <source>
        <dbReference type="ARBA" id="ARBA00022989"/>
    </source>
</evidence>
<evidence type="ECO:0000256" key="8">
    <source>
        <dbReference type="ARBA" id="ARBA00023186"/>
    </source>
</evidence>
<dbReference type="AlphaFoldDB" id="A0A1E3NWG2"/>
<keyword evidence="12" id="KW-1185">Reference proteome</keyword>
<dbReference type="GO" id="GO:0003723">
    <property type="term" value="F:RNA binding"/>
    <property type="evidence" value="ECO:0007669"/>
    <property type="project" value="TreeGrafter"/>
</dbReference>
<dbReference type="OrthoDB" id="1734229at2759"/>
<feature type="transmembrane region" description="Helical" evidence="9">
    <location>
        <begin position="203"/>
        <end position="224"/>
    </location>
</feature>
<dbReference type="STRING" id="683960.A0A1E3NWG2"/>
<keyword evidence="2" id="KW-0813">Transport</keyword>
<name>A0A1E3NWG2_WICAA</name>
<dbReference type="PROSITE" id="PS50076">
    <property type="entry name" value="DNAJ_2"/>
    <property type="match status" value="1"/>
</dbReference>
<dbReference type="PRINTS" id="PR00625">
    <property type="entry name" value="JDOMAIN"/>
</dbReference>
<organism evidence="11 12">
    <name type="scientific">Wickerhamomyces anomalus (strain ATCC 58044 / CBS 1984 / NCYC 433 / NRRL Y-366-8)</name>
    <name type="common">Yeast</name>
    <name type="synonym">Hansenula anomala</name>
    <dbReference type="NCBI Taxonomy" id="683960"/>
    <lineage>
        <taxon>Eukaryota</taxon>
        <taxon>Fungi</taxon>
        <taxon>Dikarya</taxon>
        <taxon>Ascomycota</taxon>
        <taxon>Saccharomycotina</taxon>
        <taxon>Saccharomycetes</taxon>
        <taxon>Phaffomycetales</taxon>
        <taxon>Wickerhamomycetaceae</taxon>
        <taxon>Wickerhamomyces</taxon>
    </lineage>
</organism>
<dbReference type="Proteomes" id="UP000094112">
    <property type="component" value="Unassembled WGS sequence"/>
</dbReference>
<protein>
    <recommendedName>
        <fullName evidence="10">J domain-containing protein</fullName>
    </recommendedName>
</protein>
<dbReference type="SMART" id="SM00973">
    <property type="entry name" value="Sec63"/>
    <property type="match status" value="1"/>
</dbReference>
<sequence>MDSRYSYDENAETWPVFALSVLAAGLVPFTILEGYKLFNGKAKQEAAGEIKYDGKIDPKIKRFRSRRKRSKIFTKRNLFLALGWIAVAFIIYHIKNTEVKKETVAFDPYELLGIDFGASEKEVKSHYKKISIKFHPDKVRGASDEEKKELEERFVLITKAYKALTDEVTRENFEKYGHPDGPQQASYGIALPKFLIEGKSSPLLLVLYIVLIGGVLPYIVSNWWSKTKTYTKKGIHTETANLFVEKLLNHKPTNVVRVSTITDWLSEAEEFKIDFPKKSKDEIKQLFEDHFNRKISDDQLKAVSHIPVLITGLVEIASHFRNTEVSDMSVNTLKHFIQAVPESSKNELLQLPHVDRASVEKSKIIRLGKLLTLKNDEIKEVLGIKDDAKLKEALDVATKIPYLKLVKAEYKVPGESVVTPDSTVHISIKVVVKSPKHHGTVRVNDTKLEEEESLETLRDPFKMVLSQPELPKSYAPFFPLERRGGYVAFVVLQKDSKITDAPSFFKNLDLSNLELTEDQFKDGSKIQVGTFKIPIPQPTPTETGKYEFRVILKSTDYFTQDVDFPVVMHVQDPPKVEEVNYDIPDPDEDSIAGALAQLKGEKN</sequence>
<feature type="transmembrane region" description="Helical" evidence="9">
    <location>
        <begin position="14"/>
        <end position="35"/>
    </location>
</feature>
<dbReference type="GO" id="GO:0071256">
    <property type="term" value="C:translocon complex"/>
    <property type="evidence" value="ECO:0007669"/>
    <property type="project" value="EnsemblFungi"/>
</dbReference>
<dbReference type="GO" id="GO:0006614">
    <property type="term" value="P:SRP-dependent cotranslational protein targeting to membrane"/>
    <property type="evidence" value="ECO:0007669"/>
    <property type="project" value="EnsemblFungi"/>
</dbReference>
<evidence type="ECO:0000259" key="10">
    <source>
        <dbReference type="PROSITE" id="PS50076"/>
    </source>
</evidence>
<dbReference type="GeneID" id="30197580"/>
<reference evidence="11 12" key="1">
    <citation type="journal article" date="2016" name="Proc. Natl. Acad. Sci. U.S.A.">
        <title>Comparative genomics of biotechnologically important yeasts.</title>
        <authorList>
            <person name="Riley R."/>
            <person name="Haridas S."/>
            <person name="Wolfe K.H."/>
            <person name="Lopes M.R."/>
            <person name="Hittinger C.T."/>
            <person name="Goeker M."/>
            <person name="Salamov A.A."/>
            <person name="Wisecaver J.H."/>
            <person name="Long T.M."/>
            <person name="Calvey C.H."/>
            <person name="Aerts A.L."/>
            <person name="Barry K.W."/>
            <person name="Choi C."/>
            <person name="Clum A."/>
            <person name="Coughlan A.Y."/>
            <person name="Deshpande S."/>
            <person name="Douglass A.P."/>
            <person name="Hanson S.J."/>
            <person name="Klenk H.-P."/>
            <person name="LaButti K.M."/>
            <person name="Lapidus A."/>
            <person name="Lindquist E.A."/>
            <person name="Lipzen A.M."/>
            <person name="Meier-Kolthoff J.P."/>
            <person name="Ohm R.A."/>
            <person name="Otillar R.P."/>
            <person name="Pangilinan J.L."/>
            <person name="Peng Y."/>
            <person name="Rokas A."/>
            <person name="Rosa C.A."/>
            <person name="Scheuner C."/>
            <person name="Sibirny A.A."/>
            <person name="Slot J.C."/>
            <person name="Stielow J.B."/>
            <person name="Sun H."/>
            <person name="Kurtzman C.P."/>
            <person name="Blackwell M."/>
            <person name="Grigoriev I.V."/>
            <person name="Jeffries T.W."/>
        </authorList>
    </citation>
    <scope>NUCLEOTIDE SEQUENCE [LARGE SCALE GENOMIC DNA]</scope>
    <source>
        <strain evidence="12">ATCC 58044 / CBS 1984 / NCYC 433 / NRRL Y-366-8</strain>
    </source>
</reference>
<dbReference type="SUPFAM" id="SSF158702">
    <property type="entry name" value="Sec63 N-terminal domain-like"/>
    <property type="match status" value="1"/>
</dbReference>
<dbReference type="SUPFAM" id="SSF46565">
    <property type="entry name" value="Chaperone J-domain"/>
    <property type="match status" value="1"/>
</dbReference>
<feature type="transmembrane region" description="Helical" evidence="9">
    <location>
        <begin position="77"/>
        <end position="94"/>
    </location>
</feature>
<keyword evidence="3 9" id="KW-0812">Transmembrane</keyword>
<evidence type="ECO:0000256" key="4">
    <source>
        <dbReference type="ARBA" id="ARBA00022824"/>
    </source>
</evidence>
<evidence type="ECO:0000256" key="1">
    <source>
        <dbReference type="ARBA" id="ARBA00004477"/>
    </source>
</evidence>
<dbReference type="GO" id="GO:0008320">
    <property type="term" value="F:protein transmembrane transporter activity"/>
    <property type="evidence" value="ECO:0007669"/>
    <property type="project" value="EnsemblFungi"/>
</dbReference>
<evidence type="ECO:0000256" key="9">
    <source>
        <dbReference type="SAM" id="Phobius"/>
    </source>
</evidence>
<dbReference type="InterPro" id="IPR036869">
    <property type="entry name" value="J_dom_sf"/>
</dbReference>
<keyword evidence="8" id="KW-0143">Chaperone</keyword>
<keyword evidence="4" id="KW-0256">Endoplasmic reticulum</keyword>